<organism evidence="5 6">
    <name type="scientific">Mixia osmundae (strain CBS 9802 / IAM 14324 / JCM 22182 / KY 12970)</name>
    <dbReference type="NCBI Taxonomy" id="764103"/>
    <lineage>
        <taxon>Eukaryota</taxon>
        <taxon>Fungi</taxon>
        <taxon>Dikarya</taxon>
        <taxon>Basidiomycota</taxon>
        <taxon>Pucciniomycotina</taxon>
        <taxon>Mixiomycetes</taxon>
        <taxon>Mixiales</taxon>
        <taxon>Mixiaceae</taxon>
        <taxon>Mixia</taxon>
    </lineage>
</organism>
<dbReference type="Proteomes" id="UP000009131">
    <property type="component" value="Unassembled WGS sequence"/>
</dbReference>
<feature type="transmembrane region" description="Helical" evidence="3">
    <location>
        <begin position="1144"/>
        <end position="1163"/>
    </location>
</feature>
<dbReference type="FunCoup" id="G7E2A0">
    <property type="interactions" value="99"/>
</dbReference>
<sequence>MSSEGSAMIRCTCAAAQSERRPTVRRRTWALTLLAALALLAFSSCPQVSAQEQQVLGLADEVPPPAHASQPVEPLSRQDESEEDDLDILRDTIAWEAGFDRGGTTAYDEEHTHAESPDTFNADDIQYVLSDVDLTDDGEAERVVASLVNDDGTEASVEVIVDVADQLQAQDAVDQAAGPQNADWSNFEEELLELAKLTAYEASTQVPHETAARHAAESEPKRQRQDSPKANRANAEQPQLSTDQERAQRLYKRATQLLDMLQNTVPDYTPPSSSTLLPPAGSGPSEEDTTNWFATMIKQRVNLEHSGPFSPLLRQLSRGLDSLQTAPSDSATSNDAPSSSAPESQDMTPRSVLMKIYHAFSGGRQFLRDPAAGSKAAMAKLAHLSRLAAPEKSRKTVAIGQAMQKVLELLTEAESLGYNDAKLLLANIHLWGHYTVPSTPQLAFRRYKDMADQTGNSTAQSMLAFLYSSGYRGAADTSVVQGVGDQPMALLYHTFAALAGLPEAELAIGYRHLAGIGLPASCQEALPFYKSAASKAIAEFESGPPGGRHLPPSKIRLADLSGGVYGAGASVVSTGPNAKMAAQTPGTLTPTTRQEWEDVLEFYHFHADRHDAGYMFRLGRIYYNGFGGGVVAQLERGEGHDDPGGRDFARALRWFERLARSVWPRDPPGVVTLTPQQPGQSQQATIKAYDDAKDIKTIIDDHSQMVAGLAAGYLGRMYLRGEGLPQDFSKAFLWFSRGLRSGDRESQYGLGLMYRDGLGVLRNPKLSVSLLQEASAQEHTDAQVALGKLFYDSGDYLAAAQYFEHAARHGDTFQSYYWLAEMSAHGLGRPEICTVAVAYYKIVAERGDWKHEVWWEAERAWARGDRQRAFLGYWMMAERGYEQAQNNVAWILDQDKRALRIPMIDGMRRNITDRLALTFWTRSAAQNNIDALVKMGDYYLSGYGTSTGAPQPQKAAACYSSAAMTHVSAMAMHNLGWLHENGIGVEKDFHLAKRYYDLSFETNAQGYLPATLSLLRLYVRSLYHMLSGSSTHSLSLFAPDATTDLPSKAQPRKWWSFGDLRSEAAKRWQNMLEEDGQALQAVNTEDGAGGTNSVHDAQRALVGNEDPVQWARAAQARERAEEALREAEEDDSLFGLGLEGSDDFAETLLILGICFAIAWLVYVRQARQDANARRRQDALMNNQALIAPVD</sequence>
<name>G7E2A0_MIXOS</name>
<dbReference type="InParanoid" id="G7E2A0"/>
<feature type="region of interest" description="Disordered" evidence="2">
    <location>
        <begin position="322"/>
        <end position="347"/>
    </location>
</feature>
<dbReference type="Pfam" id="PF08238">
    <property type="entry name" value="Sel1"/>
    <property type="match status" value="9"/>
</dbReference>
<reference evidence="5 6" key="2">
    <citation type="journal article" date="2012" name="Open Biol.">
        <title>Characteristics of nucleosomes and linker DNA regions on the genome of the basidiomycete Mixia osmundae revealed by mono- and dinucleosome mapping.</title>
        <authorList>
            <person name="Nishida H."/>
            <person name="Kondo S."/>
            <person name="Matsumoto T."/>
            <person name="Suzuki Y."/>
            <person name="Yoshikawa H."/>
            <person name="Taylor T.D."/>
            <person name="Sugiyama J."/>
        </authorList>
    </citation>
    <scope>NUCLEOTIDE SEQUENCE [LARGE SCALE GENOMIC DNA]</scope>
    <source>
        <strain evidence="6">CBS 9802 / IAM 14324 / JCM 22182 / KY 12970</strain>
    </source>
</reference>
<feature type="compositionally biased region" description="Basic and acidic residues" evidence="2">
    <location>
        <begin position="210"/>
        <end position="229"/>
    </location>
</feature>
<dbReference type="eggNOG" id="KOG1550">
    <property type="taxonomic scope" value="Eukaryota"/>
</dbReference>
<gene>
    <name evidence="5" type="primary">Mo03634</name>
    <name evidence="5" type="ORF">E5Q_03634</name>
</gene>
<evidence type="ECO:0000313" key="5">
    <source>
        <dbReference type="EMBL" id="GAA96960.1"/>
    </source>
</evidence>
<dbReference type="InterPro" id="IPR006597">
    <property type="entry name" value="Sel1-like"/>
</dbReference>
<dbReference type="AlphaFoldDB" id="G7E2A0"/>
<dbReference type="GO" id="GO:0005789">
    <property type="term" value="C:endoplasmic reticulum membrane"/>
    <property type="evidence" value="ECO:0007669"/>
    <property type="project" value="TreeGrafter"/>
</dbReference>
<keyword evidence="3" id="KW-1133">Transmembrane helix</keyword>
<dbReference type="PANTHER" id="PTHR11102:SF147">
    <property type="entry name" value="SEL1L ADAPTOR SUBUNIT OF ERAD E3 UBIQUITIN LIGASE"/>
    <property type="match status" value="1"/>
</dbReference>
<comment type="similarity">
    <text evidence="1">Belongs to the sel-1 family.</text>
</comment>
<dbReference type="RefSeq" id="XP_014565403.1">
    <property type="nucleotide sequence ID" value="XM_014709917.1"/>
</dbReference>
<keyword evidence="4" id="KW-0732">Signal</keyword>
<accession>G7E2A0</accession>
<dbReference type="Gene3D" id="1.25.40.10">
    <property type="entry name" value="Tetratricopeptide repeat domain"/>
    <property type="match status" value="2"/>
</dbReference>
<feature type="compositionally biased region" description="Low complexity" evidence="2">
    <location>
        <begin position="270"/>
        <end position="284"/>
    </location>
</feature>
<protein>
    <submittedName>
        <fullName evidence="5">Uncharacterized protein</fullName>
    </submittedName>
</protein>
<dbReference type="OrthoDB" id="27934at2759"/>
<feature type="region of interest" description="Disordered" evidence="2">
    <location>
        <begin position="61"/>
        <end position="84"/>
    </location>
</feature>
<feature type="signal peptide" evidence="4">
    <location>
        <begin position="1"/>
        <end position="50"/>
    </location>
</feature>
<dbReference type="GO" id="GO:0036503">
    <property type="term" value="P:ERAD pathway"/>
    <property type="evidence" value="ECO:0007669"/>
    <property type="project" value="TreeGrafter"/>
</dbReference>
<evidence type="ECO:0000256" key="1">
    <source>
        <dbReference type="ARBA" id="ARBA00038101"/>
    </source>
</evidence>
<keyword evidence="6" id="KW-1185">Reference proteome</keyword>
<proteinExistence type="inferred from homology"/>
<dbReference type="SMART" id="SM00671">
    <property type="entry name" value="SEL1"/>
    <property type="match status" value="9"/>
</dbReference>
<reference evidence="5 6" key="1">
    <citation type="journal article" date="2011" name="J. Gen. Appl. Microbiol.">
        <title>Draft genome sequencing of the enigmatic basidiomycete Mixia osmundae.</title>
        <authorList>
            <person name="Nishida H."/>
            <person name="Nagatsuka Y."/>
            <person name="Sugiyama J."/>
        </authorList>
    </citation>
    <scope>NUCLEOTIDE SEQUENCE [LARGE SCALE GENOMIC DNA]</scope>
    <source>
        <strain evidence="6">CBS 9802 / IAM 14324 / JCM 22182 / KY 12970</strain>
    </source>
</reference>
<dbReference type="PANTHER" id="PTHR11102">
    <property type="entry name" value="SEL-1-LIKE PROTEIN"/>
    <property type="match status" value="1"/>
</dbReference>
<feature type="region of interest" description="Disordered" evidence="2">
    <location>
        <begin position="205"/>
        <end position="246"/>
    </location>
</feature>
<evidence type="ECO:0000313" key="6">
    <source>
        <dbReference type="Proteomes" id="UP000009131"/>
    </source>
</evidence>
<dbReference type="EMBL" id="BABT02000110">
    <property type="protein sequence ID" value="GAA96960.1"/>
    <property type="molecule type" value="Genomic_DNA"/>
</dbReference>
<feature type="region of interest" description="Disordered" evidence="2">
    <location>
        <begin position="264"/>
        <end position="288"/>
    </location>
</feature>
<dbReference type="STRING" id="764103.G7E2A0"/>
<keyword evidence="3" id="KW-0472">Membrane</keyword>
<dbReference type="InterPro" id="IPR050767">
    <property type="entry name" value="Sel1_AlgK"/>
</dbReference>
<keyword evidence="3" id="KW-0812">Transmembrane</keyword>
<feature type="chain" id="PRO_5009955675" evidence="4">
    <location>
        <begin position="51"/>
        <end position="1190"/>
    </location>
</feature>
<dbReference type="OMA" id="GYWIMAE"/>
<dbReference type="InterPro" id="IPR011990">
    <property type="entry name" value="TPR-like_helical_dom_sf"/>
</dbReference>
<evidence type="ECO:0000256" key="3">
    <source>
        <dbReference type="SAM" id="Phobius"/>
    </source>
</evidence>
<evidence type="ECO:0000256" key="2">
    <source>
        <dbReference type="SAM" id="MobiDB-lite"/>
    </source>
</evidence>
<dbReference type="SUPFAM" id="SSF81901">
    <property type="entry name" value="HCP-like"/>
    <property type="match status" value="3"/>
</dbReference>
<dbReference type="HOGENOM" id="CLU_007931_0_1_1"/>
<evidence type="ECO:0000256" key="4">
    <source>
        <dbReference type="SAM" id="SignalP"/>
    </source>
</evidence>
<comment type="caution">
    <text evidence="5">The sequence shown here is derived from an EMBL/GenBank/DDBJ whole genome shotgun (WGS) entry which is preliminary data.</text>
</comment>